<dbReference type="PROSITE" id="PS00908">
    <property type="entry name" value="MR_MLE_1"/>
    <property type="match status" value="1"/>
</dbReference>
<dbReference type="RefSeq" id="WP_178012356.1">
    <property type="nucleotide sequence ID" value="NZ_CP058316.1"/>
</dbReference>
<dbReference type="InterPro" id="IPR029065">
    <property type="entry name" value="Enolase_C-like"/>
</dbReference>
<dbReference type="SUPFAM" id="SSF51604">
    <property type="entry name" value="Enolase C-terminal domain-like"/>
    <property type="match status" value="1"/>
</dbReference>
<gene>
    <name evidence="3" type="ORF">HW566_09470</name>
</gene>
<protein>
    <submittedName>
        <fullName evidence="3">Mandelate racemase/muconate lactonizing enzyme family protein</fullName>
    </submittedName>
</protein>
<dbReference type="Gene3D" id="3.20.20.120">
    <property type="entry name" value="Enolase-like C-terminal domain"/>
    <property type="match status" value="1"/>
</dbReference>
<dbReference type="PANTHER" id="PTHR48080">
    <property type="entry name" value="D-GALACTONATE DEHYDRATASE-RELATED"/>
    <property type="match status" value="1"/>
</dbReference>
<dbReference type="InterPro" id="IPR018110">
    <property type="entry name" value="Mandel_Rmase/mucon_lact_enz_CS"/>
</dbReference>
<dbReference type="SMART" id="SM00922">
    <property type="entry name" value="MR_MLE"/>
    <property type="match status" value="1"/>
</dbReference>
<dbReference type="AlphaFoldDB" id="A0A7D5EVM6"/>
<dbReference type="CDD" id="cd03316">
    <property type="entry name" value="MR_like"/>
    <property type="match status" value="1"/>
</dbReference>
<dbReference type="SFLD" id="SFLDS00001">
    <property type="entry name" value="Enolase"/>
    <property type="match status" value="1"/>
</dbReference>
<evidence type="ECO:0000313" key="3">
    <source>
        <dbReference type="EMBL" id="QLD11972.1"/>
    </source>
</evidence>
<dbReference type="Proteomes" id="UP000509638">
    <property type="component" value="Chromosome"/>
</dbReference>
<reference evidence="3 4" key="1">
    <citation type="submission" date="2020-06" db="EMBL/GenBank/DDBJ databases">
        <authorList>
            <person name="Jo H."/>
        </authorList>
    </citation>
    <scope>NUCLEOTIDE SEQUENCE [LARGE SCALE GENOMIC DNA]</scope>
    <source>
        <strain evidence="3 4">I46</strain>
    </source>
</reference>
<dbReference type="GO" id="GO:0009063">
    <property type="term" value="P:amino acid catabolic process"/>
    <property type="evidence" value="ECO:0007669"/>
    <property type="project" value="InterPro"/>
</dbReference>
<dbReference type="Pfam" id="PF02746">
    <property type="entry name" value="MR_MLE_N"/>
    <property type="match status" value="1"/>
</dbReference>
<dbReference type="EMBL" id="CP058316">
    <property type="protein sequence ID" value="QLD11972.1"/>
    <property type="molecule type" value="Genomic_DNA"/>
</dbReference>
<evidence type="ECO:0000259" key="2">
    <source>
        <dbReference type="SMART" id="SM00922"/>
    </source>
</evidence>
<organism evidence="3 4">
    <name type="scientific">Microbacterium oleivorans</name>
    <dbReference type="NCBI Taxonomy" id="273677"/>
    <lineage>
        <taxon>Bacteria</taxon>
        <taxon>Bacillati</taxon>
        <taxon>Actinomycetota</taxon>
        <taxon>Actinomycetes</taxon>
        <taxon>Micrococcales</taxon>
        <taxon>Microbacteriaceae</taxon>
        <taxon>Microbacterium</taxon>
    </lineage>
</organism>
<dbReference type="SFLD" id="SFLDG00179">
    <property type="entry name" value="mandelate_racemase"/>
    <property type="match status" value="1"/>
</dbReference>
<dbReference type="InterPro" id="IPR034623">
    <property type="entry name" value="Galactarate_dehydratase_3"/>
</dbReference>
<dbReference type="SFLD" id="SFLDF00563">
    <property type="entry name" value="galactarate_dehydratase_3"/>
    <property type="match status" value="1"/>
</dbReference>
<dbReference type="Gene3D" id="3.30.390.10">
    <property type="entry name" value="Enolase-like, N-terminal domain"/>
    <property type="match status" value="1"/>
</dbReference>
<sequence>MSVIERLDTYLQRVGDRPRVLVKITTDDGIDGWAEVYNHGPDLAFPPLLEYLFEQIKGIDARRTSYVSQLLLQSSRFPPGAIGLAALAAIDHALWDIAGKAAGMPVYQLLGGAVRDRVRVYAGLYSAPDIPQLVDRTSELHEEYGFTAFKLSPYRADLHRHRFGVVAAELGRYFGEVRESHPADVEFAFDAHACLWSPQQAVALGAALAANEPLFLEEPIRPEHLPAWARIRSELSAISVPLATGESLYSPYEFLGLLTAQGADIVQPDICVVGGLTQMIKIAHLAEAHYVPVAPHNPLGPLATAANVHFAAATTNFSILEFKPDPVSWCHDPYEPRDGHLELRPDRPGWGITIDESSLAKDDWVHWERRVPVKPDGSTAWM</sequence>
<dbReference type="InterPro" id="IPR029017">
    <property type="entry name" value="Enolase-like_N"/>
</dbReference>
<evidence type="ECO:0000313" key="4">
    <source>
        <dbReference type="Proteomes" id="UP000509638"/>
    </source>
</evidence>
<dbReference type="PANTHER" id="PTHR48080:SF2">
    <property type="entry name" value="D-GALACTONATE DEHYDRATASE"/>
    <property type="match status" value="1"/>
</dbReference>
<dbReference type="GO" id="GO:0016829">
    <property type="term" value="F:lyase activity"/>
    <property type="evidence" value="ECO:0007669"/>
    <property type="project" value="UniProtKB-KW"/>
</dbReference>
<evidence type="ECO:0000256" key="1">
    <source>
        <dbReference type="ARBA" id="ARBA00023239"/>
    </source>
</evidence>
<dbReference type="InterPro" id="IPR036849">
    <property type="entry name" value="Enolase-like_C_sf"/>
</dbReference>
<feature type="domain" description="Mandelate racemase/muconate lactonizing enzyme C-terminal" evidence="2">
    <location>
        <begin position="131"/>
        <end position="238"/>
    </location>
</feature>
<dbReference type="InterPro" id="IPR013342">
    <property type="entry name" value="Mandelate_racemase_C"/>
</dbReference>
<dbReference type="SUPFAM" id="SSF54826">
    <property type="entry name" value="Enolase N-terminal domain-like"/>
    <property type="match status" value="1"/>
</dbReference>
<proteinExistence type="predicted"/>
<dbReference type="InterPro" id="IPR034593">
    <property type="entry name" value="DgoD-like"/>
</dbReference>
<name>A0A7D5EVM6_9MICO</name>
<keyword evidence="1" id="KW-0456">Lyase</keyword>
<dbReference type="InterPro" id="IPR013341">
    <property type="entry name" value="Mandelate_racemase_N_dom"/>
</dbReference>
<accession>A0A7D5EVM6</accession>
<dbReference type="Pfam" id="PF13378">
    <property type="entry name" value="MR_MLE_C"/>
    <property type="match status" value="1"/>
</dbReference>